<dbReference type="RefSeq" id="WP_039101639.1">
    <property type="nucleotide sequence ID" value="NZ_CP072262.1"/>
</dbReference>
<reference evidence="2 3" key="1">
    <citation type="submission" date="2019-03" db="EMBL/GenBank/DDBJ databases">
        <title>Genome Sequencing and Assembly of Various Microbes Isolated from Alder Root Nodule.</title>
        <authorList>
            <person name="Swanson E."/>
            <person name="Sevigny J.L."/>
            <person name="Pesce C."/>
            <person name="Davis I."/>
            <person name="Kleiner V."/>
            <person name="Tisa L."/>
        </authorList>
    </citation>
    <scope>NUCLEOTIDE SEQUENCE [LARGE SCALE GENOMIC DNA]</scope>
    <source>
        <strain evidence="2 3">4R-31</strain>
    </source>
</reference>
<sequence>MVTTAPLRRSVAATILALALAAGLSVADAAPAEAASSAKPCTASVSVKNPRQWTTTVVNVSRVGANAKVTTRAKYKTTTNTKQAKASARGTAAVKYPIAGATPGRTVWVDVTAVSGKTTWKCSTSFTPRRK</sequence>
<feature type="signal peptide" evidence="1">
    <location>
        <begin position="1"/>
        <end position="29"/>
    </location>
</feature>
<evidence type="ECO:0000256" key="1">
    <source>
        <dbReference type="SAM" id="SignalP"/>
    </source>
</evidence>
<protein>
    <submittedName>
        <fullName evidence="2">Uncharacterized protein</fullName>
    </submittedName>
</protein>
<keyword evidence="1" id="KW-0732">Signal</keyword>
<evidence type="ECO:0000313" key="2">
    <source>
        <dbReference type="EMBL" id="TFI00664.1"/>
    </source>
</evidence>
<evidence type="ECO:0000313" key="3">
    <source>
        <dbReference type="Proteomes" id="UP000298017"/>
    </source>
</evidence>
<organism evidence="2 3">
    <name type="scientific">Kocuria rhizophila</name>
    <dbReference type="NCBI Taxonomy" id="72000"/>
    <lineage>
        <taxon>Bacteria</taxon>
        <taxon>Bacillati</taxon>
        <taxon>Actinomycetota</taxon>
        <taxon>Actinomycetes</taxon>
        <taxon>Micrococcales</taxon>
        <taxon>Micrococcaceae</taxon>
        <taxon>Kocuria</taxon>
    </lineage>
</organism>
<proteinExistence type="predicted"/>
<keyword evidence="3" id="KW-1185">Reference proteome</keyword>
<accession>A0AAX2SAN0</accession>
<name>A0AAX2SAN0_KOCRH</name>
<dbReference type="EMBL" id="SPNK01000008">
    <property type="protein sequence ID" value="TFI00664.1"/>
    <property type="molecule type" value="Genomic_DNA"/>
</dbReference>
<dbReference type="Proteomes" id="UP000298017">
    <property type="component" value="Unassembled WGS sequence"/>
</dbReference>
<gene>
    <name evidence="2" type="ORF">E4P33_08340</name>
</gene>
<feature type="chain" id="PRO_5044004900" evidence="1">
    <location>
        <begin position="30"/>
        <end position="131"/>
    </location>
</feature>
<comment type="caution">
    <text evidence="2">The sequence shown here is derived from an EMBL/GenBank/DDBJ whole genome shotgun (WGS) entry which is preliminary data.</text>
</comment>
<dbReference type="AlphaFoldDB" id="A0AAX2SAN0"/>